<reference evidence="1 2" key="1">
    <citation type="journal article" date="2021" name="BMC Genomics">
        <title>Telomere-to-telomere genome assembly of asparaginase-producing Trichoderma simmonsii.</title>
        <authorList>
            <person name="Chung D."/>
            <person name="Kwon Y.M."/>
            <person name="Yang Y."/>
        </authorList>
    </citation>
    <scope>NUCLEOTIDE SEQUENCE [LARGE SCALE GENOMIC DNA]</scope>
    <source>
        <strain evidence="1 2">GH-Sj1</strain>
    </source>
</reference>
<proteinExistence type="predicted"/>
<keyword evidence="2" id="KW-1185">Reference proteome</keyword>
<dbReference type="AlphaFoldDB" id="A0A8G0PMU5"/>
<evidence type="ECO:0000313" key="1">
    <source>
        <dbReference type="EMBL" id="QYT02289.1"/>
    </source>
</evidence>
<organism evidence="1 2">
    <name type="scientific">Trichoderma simmonsii</name>
    <dbReference type="NCBI Taxonomy" id="1491479"/>
    <lineage>
        <taxon>Eukaryota</taxon>
        <taxon>Fungi</taxon>
        <taxon>Dikarya</taxon>
        <taxon>Ascomycota</taxon>
        <taxon>Pezizomycotina</taxon>
        <taxon>Sordariomycetes</taxon>
        <taxon>Hypocreomycetidae</taxon>
        <taxon>Hypocreales</taxon>
        <taxon>Hypocreaceae</taxon>
        <taxon>Trichoderma</taxon>
    </lineage>
</organism>
<protein>
    <submittedName>
        <fullName evidence="1">Uncharacterized protein</fullName>
    </submittedName>
</protein>
<evidence type="ECO:0000313" key="2">
    <source>
        <dbReference type="Proteomes" id="UP000826661"/>
    </source>
</evidence>
<gene>
    <name evidence="1" type="ORF">H0G86_009296</name>
</gene>
<dbReference type="EMBL" id="CP075868">
    <property type="protein sequence ID" value="QYT02289.1"/>
    <property type="molecule type" value="Genomic_DNA"/>
</dbReference>
<dbReference type="Proteomes" id="UP000826661">
    <property type="component" value="Chromosome V"/>
</dbReference>
<name>A0A8G0PMU5_9HYPO</name>
<sequence length="108" mass="11972">MPHIDGCSFKFGQIRKILYLLYTSTTLLQNGVFDKQYTIPVLFAEMADLAGLLKSFFSSIGIECRLNPIQPRGTRRLSNPLGCSVTHFTREIIGAASTLTIQTTSLIC</sequence>
<accession>A0A8G0PMU5</accession>